<organism evidence="1 2">
    <name type="scientific">Tritrichomonas foetus</name>
    <dbReference type="NCBI Taxonomy" id="1144522"/>
    <lineage>
        <taxon>Eukaryota</taxon>
        <taxon>Metamonada</taxon>
        <taxon>Parabasalia</taxon>
        <taxon>Tritrichomonadida</taxon>
        <taxon>Tritrichomonadidae</taxon>
        <taxon>Tritrichomonas</taxon>
    </lineage>
</organism>
<proteinExistence type="predicted"/>
<dbReference type="VEuPathDB" id="TrichDB:TRFO_15841"/>
<dbReference type="RefSeq" id="XP_068367074.1">
    <property type="nucleotide sequence ID" value="XM_068498617.1"/>
</dbReference>
<evidence type="ECO:0000313" key="1">
    <source>
        <dbReference type="EMBL" id="OHT13938.1"/>
    </source>
</evidence>
<dbReference type="GeneID" id="94833321"/>
<name>A0A1J4KS60_9EUKA</name>
<accession>A0A1J4KS60</accession>
<protein>
    <submittedName>
        <fullName evidence="1">Uncharacterized protein</fullName>
    </submittedName>
</protein>
<keyword evidence="2" id="KW-1185">Reference proteome</keyword>
<comment type="caution">
    <text evidence="1">The sequence shown here is derived from an EMBL/GenBank/DDBJ whole genome shotgun (WGS) entry which is preliminary data.</text>
</comment>
<reference evidence="1" key="1">
    <citation type="submission" date="2016-10" db="EMBL/GenBank/DDBJ databases">
        <authorList>
            <person name="Benchimol M."/>
            <person name="Almeida L.G."/>
            <person name="Vasconcelos A.T."/>
            <person name="Perreira-Neves A."/>
            <person name="Rosa I.A."/>
            <person name="Tasca T."/>
            <person name="Bogo M.R."/>
            <person name="de Souza W."/>
        </authorList>
    </citation>
    <scope>NUCLEOTIDE SEQUENCE [LARGE SCALE GENOMIC DNA]</scope>
    <source>
        <strain evidence="1">K</strain>
    </source>
</reference>
<sequence>MKAKILEKVFGSILGFFISEFDIKEMNNLKYQGTNLSLHQNCFFNFGIPFFVDSSQLSNISMEYDNETSTASILISEINAKISSQNFDKPNSIKTFSLQFHILKKILKFFKITIKLEKVSLNINSLPFEISSLALNSFEKIITIDISNLSIGTEENRILENFSFQLNFDENRILSTKIENLKFCFQNSEDFKNIISTIQLLAESRTFDTFVNKEKVPIFNSNENSDEELEKEINENILNKFESTNSSFNFSIQINLLIIEITQSQYSNIFENLLISANEFKIDTFSIKLNTFSMKFNQVLYFWKKDHEIHKAHKMEIHSIESNFLKQMNIVQPFMSTIEKVNGHVYLISEIEYSGSIDELFNILILFTRIIDLLMPLCPKVHQLIDFSLFSIRFDVGINLNFSFQLLLSSKNYQIIGSNVILLFSDFNEPVFSKMNFQIVVDDSIVNFLLSPSDFRFTEYELLSLTKILFSQSKKVLNLSPKKRKLKMSIVASDLILCNLVNGHKHNYLMLSFSDIVLNAIPVKKETKITFTLCPSLKLFNPKTSFWDFLVHSFSADFLIFYHPTKIHIDANVPSNLSINITPSMIENLLRLYPNQSLINKQSSPNKHFLNKSFLNKRIQNYKEQKKNLGKSQNENQLNSNTYGSETIHIYNGTNIQIPFTIIKEKKWNYTAVRASSQPAFKEIRRKNSKNVLDDEENIIKVPNADKDKRQNVYILQKNEKKLLQNTNINSYIEFPSLEMTLLINQLSEAHLISKDFAISTSLNPNGGKLIEIMPRFEIRNVTPNPIKLFIESTNNYHVISSYGRFPLQERQCVSKIAFSYASNNDLSSHDSYSKTDTNTTDIKPTKYDQLKWFYLSKLPDIYDIKNMSLSLSFKKQGLATHIIAKSLYLIRNHLPFQVICTFISKGRVSTVTADIDSKTTMDLCLHSHHLGIEFTVCVNPLGISRTIVTNQLPQNEVISYGNLAFCVRFFYSNNKKQFIFDLYSPVIIENRTNLPLYLSDNDNLFRLEDSNFPHDELSTEQNKWPTYSSINTYKSLSLSTQEDGPFVPLPQLSQNVNLDISKNIMYPAFIKCSRIDIYTTEFIIYPRLQIVNHLSYDLKFIYKGGEFNVESKSSQIVIKSNPNLTFSISALDFQKIDYFSFQNQISTVFRFANEDEQSNVHLTIDKNKNGLIIANFDEAHLPAPFVIVNNLHNYPIYAQQSEHFMPMRIPANSTSMFPFDSPFSEPSVMITVAGKSQLVPLHHEIRSTQFPFKIGSEKIFADLIILSRGVQALIIGYHPYTIEQRNITFNVLINTISISFFTENLEEFLLVTAKSMIYKMYKNSFNFTLESLQIDDQMSSNKSAVILKSSTINHVNSKNSENNAYIDNKVNRIPFVNAALTFDSNLLNTQSFKLLVQPFDIQFDPTFIHDLIAYLIQFSSIKELKKTLQIPNSVLCLQNFTIHPILTNVSCRYLPNRQIHIFNSNNESKTTSFLTKVFVQDRNCSVGFGSLVIDDVILRADALFDILKTHYNYFFNNAVCFLTSTAHTERPVVSLSRFQASAIASEFYKPCEIDFDQELIDFGNGKKLLNLTRIEVFPVLTGGLSMSLKYNNGHLIQLEQALDSSKFGKRISTQKFFIGNRVAYLTPELITVETLVKKQLLSGYKNAFEKIRFLEYYGTSGAIACLTDSVLYLYSLPNYKITQKVQISNVEEVARSRNKITIILKRYSKWKSYEPICIDFANEGIAQQLQLVIRNLLIKQNHPVI</sequence>
<gene>
    <name evidence="1" type="ORF">TRFO_15841</name>
</gene>
<dbReference type="EMBL" id="MLAK01000451">
    <property type="protein sequence ID" value="OHT13938.1"/>
    <property type="molecule type" value="Genomic_DNA"/>
</dbReference>
<evidence type="ECO:0000313" key="2">
    <source>
        <dbReference type="Proteomes" id="UP000179807"/>
    </source>
</evidence>
<dbReference type="Proteomes" id="UP000179807">
    <property type="component" value="Unassembled WGS sequence"/>
</dbReference>